<reference evidence="15" key="1">
    <citation type="submission" date="2020-11" db="EMBL/GenBank/DDBJ databases">
        <authorList>
            <person name="Tran Van P."/>
        </authorList>
    </citation>
    <scope>NUCLEOTIDE SEQUENCE</scope>
</reference>
<evidence type="ECO:0000256" key="12">
    <source>
        <dbReference type="ARBA" id="ARBA00023163"/>
    </source>
</evidence>
<evidence type="ECO:0000256" key="4">
    <source>
        <dbReference type="ARBA" id="ARBA00022491"/>
    </source>
</evidence>
<keyword evidence="13" id="KW-0539">Nucleus</keyword>
<proteinExistence type="inferred from homology"/>
<evidence type="ECO:0000256" key="10">
    <source>
        <dbReference type="ARBA" id="ARBA00022853"/>
    </source>
</evidence>
<feature type="compositionally biased region" description="Gly residues" evidence="14">
    <location>
        <begin position="13"/>
        <end position="23"/>
    </location>
</feature>
<dbReference type="SMART" id="SM00290">
    <property type="entry name" value="ZnF_UBP"/>
    <property type="match status" value="1"/>
</dbReference>
<comment type="cofactor">
    <cofactor evidence="1">
        <name>Zn(2+)</name>
        <dbReference type="ChEBI" id="CHEBI:29105"/>
    </cofactor>
</comment>
<feature type="compositionally biased region" description="Basic and acidic residues" evidence="14">
    <location>
        <begin position="40"/>
        <end position="51"/>
    </location>
</feature>
<evidence type="ECO:0000256" key="14">
    <source>
        <dbReference type="SAM" id="MobiDB-lite"/>
    </source>
</evidence>
<organism evidence="15">
    <name type="scientific">Cyprideis torosa</name>
    <dbReference type="NCBI Taxonomy" id="163714"/>
    <lineage>
        <taxon>Eukaryota</taxon>
        <taxon>Metazoa</taxon>
        <taxon>Ecdysozoa</taxon>
        <taxon>Arthropoda</taxon>
        <taxon>Crustacea</taxon>
        <taxon>Oligostraca</taxon>
        <taxon>Ostracoda</taxon>
        <taxon>Podocopa</taxon>
        <taxon>Podocopida</taxon>
        <taxon>Cytherocopina</taxon>
        <taxon>Cytheroidea</taxon>
        <taxon>Cytherideidae</taxon>
        <taxon>Cyprideis</taxon>
    </lineage>
</organism>
<keyword evidence="10" id="KW-0156">Chromatin regulator</keyword>
<evidence type="ECO:0000256" key="8">
    <source>
        <dbReference type="ARBA" id="ARBA00022801"/>
    </source>
</evidence>
<evidence type="ECO:0000256" key="2">
    <source>
        <dbReference type="ARBA" id="ARBA00004123"/>
    </source>
</evidence>
<evidence type="ECO:0000256" key="9">
    <source>
        <dbReference type="ARBA" id="ARBA00022833"/>
    </source>
</evidence>
<keyword evidence="5" id="KW-0479">Metal-binding</keyword>
<evidence type="ECO:0000256" key="7">
    <source>
        <dbReference type="ARBA" id="ARBA00022771"/>
    </source>
</evidence>
<evidence type="ECO:0000256" key="13">
    <source>
        <dbReference type="ARBA" id="ARBA00023242"/>
    </source>
</evidence>
<comment type="similarity">
    <text evidence="3">Belongs to the histone deacetylase family. HD type 2 subfamily.</text>
</comment>
<feature type="compositionally biased region" description="Low complexity" evidence="14">
    <location>
        <begin position="1"/>
        <end position="12"/>
    </location>
</feature>
<keyword evidence="4" id="KW-0678">Repressor</keyword>
<dbReference type="Pfam" id="PF02148">
    <property type="entry name" value="zf-UBP"/>
    <property type="match status" value="1"/>
</dbReference>
<keyword evidence="12" id="KW-0804">Transcription</keyword>
<evidence type="ECO:0000256" key="3">
    <source>
        <dbReference type="ARBA" id="ARBA00007738"/>
    </source>
</evidence>
<dbReference type="InterPro" id="IPR013083">
    <property type="entry name" value="Znf_RING/FYVE/PHD"/>
</dbReference>
<dbReference type="PANTHER" id="PTHR47665">
    <property type="entry name" value="HISTONE DEACETYLASE-LIKE PROTEIN"/>
    <property type="match status" value="1"/>
</dbReference>
<dbReference type="InterPro" id="IPR001607">
    <property type="entry name" value="Znf_UBP"/>
</dbReference>
<dbReference type="EMBL" id="OB661065">
    <property type="protein sequence ID" value="CAD7227198.1"/>
    <property type="molecule type" value="Genomic_DNA"/>
</dbReference>
<gene>
    <name evidence="15" type="ORF">CTOB1V02_LOCUS5107</name>
</gene>
<dbReference type="GO" id="GO:0006325">
    <property type="term" value="P:chromatin organization"/>
    <property type="evidence" value="ECO:0007669"/>
    <property type="project" value="UniProtKB-KW"/>
</dbReference>
<keyword evidence="9" id="KW-0862">Zinc</keyword>
<keyword evidence="6" id="KW-0677">Repeat</keyword>
<feature type="region of interest" description="Disordered" evidence="14">
    <location>
        <begin position="1"/>
        <end position="57"/>
    </location>
</feature>
<dbReference type="Gene3D" id="3.30.40.10">
    <property type="entry name" value="Zinc/RING finger domain, C3HC4 (zinc finger)"/>
    <property type="match status" value="1"/>
</dbReference>
<dbReference type="OrthoDB" id="424012at2759"/>
<dbReference type="PANTHER" id="PTHR47665:SF1">
    <property type="entry name" value="HISTONE DEACETYLASE-LIKE PROTEIN"/>
    <property type="match status" value="1"/>
</dbReference>
<accession>A0A7R8WDB0</accession>
<evidence type="ECO:0000256" key="6">
    <source>
        <dbReference type="ARBA" id="ARBA00022737"/>
    </source>
</evidence>
<sequence>MTDQIPIPDSSGGSPGPDSGGGVIPSSLGMPRGGSPQENRSNREPSSRRTPTEPSSTAMVGSLYAVVPLPTCPHLECVRSEPPGSGSVDASEPCAICGHPLENWLCLTCYKVFCSRYANRHMLSHYEDEAHPVCLSYADLSAWCYPCESYVHNEVLIPVKQAAHRSKFGNTGGYSVSSSQTRS</sequence>
<evidence type="ECO:0000256" key="11">
    <source>
        <dbReference type="ARBA" id="ARBA00023015"/>
    </source>
</evidence>
<keyword evidence="11" id="KW-0805">Transcription regulation</keyword>
<keyword evidence="7" id="KW-0863">Zinc-finger</keyword>
<evidence type="ECO:0000256" key="5">
    <source>
        <dbReference type="ARBA" id="ARBA00022723"/>
    </source>
</evidence>
<dbReference type="GO" id="GO:0016787">
    <property type="term" value="F:hydrolase activity"/>
    <property type="evidence" value="ECO:0007669"/>
    <property type="project" value="UniProtKB-KW"/>
</dbReference>
<dbReference type="GO" id="GO:0005634">
    <property type="term" value="C:nucleus"/>
    <property type="evidence" value="ECO:0007669"/>
    <property type="project" value="UniProtKB-SubCell"/>
</dbReference>
<comment type="subcellular location">
    <subcellularLocation>
        <location evidence="2">Nucleus</location>
    </subcellularLocation>
</comment>
<evidence type="ECO:0000256" key="1">
    <source>
        <dbReference type="ARBA" id="ARBA00001947"/>
    </source>
</evidence>
<protein>
    <submittedName>
        <fullName evidence="15">Uncharacterized protein</fullName>
    </submittedName>
</protein>
<dbReference type="FunFam" id="3.30.40.10:FF:000342">
    <property type="entry name" value="Histone deacetylase 6"/>
    <property type="match status" value="1"/>
</dbReference>
<dbReference type="SUPFAM" id="SSF57850">
    <property type="entry name" value="RING/U-box"/>
    <property type="match status" value="1"/>
</dbReference>
<evidence type="ECO:0000313" key="15">
    <source>
        <dbReference type="EMBL" id="CAD7227198.1"/>
    </source>
</evidence>
<keyword evidence="8" id="KW-0378">Hydrolase</keyword>
<name>A0A7R8WDB0_9CRUS</name>
<dbReference type="PROSITE" id="PS50271">
    <property type="entry name" value="ZF_UBP"/>
    <property type="match status" value="1"/>
</dbReference>
<dbReference type="AlphaFoldDB" id="A0A7R8WDB0"/>
<dbReference type="GO" id="GO:0008270">
    <property type="term" value="F:zinc ion binding"/>
    <property type="evidence" value="ECO:0007669"/>
    <property type="project" value="UniProtKB-KW"/>
</dbReference>